<protein>
    <submittedName>
        <fullName evidence="1">Uncharacterized protein</fullName>
    </submittedName>
</protein>
<dbReference type="Proteomes" id="UP001165160">
    <property type="component" value="Unassembled WGS sequence"/>
</dbReference>
<organism evidence="1 2">
    <name type="scientific">Triparma verrucosa</name>
    <dbReference type="NCBI Taxonomy" id="1606542"/>
    <lineage>
        <taxon>Eukaryota</taxon>
        <taxon>Sar</taxon>
        <taxon>Stramenopiles</taxon>
        <taxon>Ochrophyta</taxon>
        <taxon>Bolidophyceae</taxon>
        <taxon>Parmales</taxon>
        <taxon>Triparmaceae</taxon>
        <taxon>Triparma</taxon>
    </lineage>
</organism>
<accession>A0A9W7FIL2</accession>
<evidence type="ECO:0000313" key="2">
    <source>
        <dbReference type="Proteomes" id="UP001165160"/>
    </source>
</evidence>
<dbReference type="EMBL" id="BRXX01000451">
    <property type="protein sequence ID" value="GMI12736.1"/>
    <property type="molecule type" value="Genomic_DNA"/>
</dbReference>
<reference evidence="2" key="1">
    <citation type="journal article" date="2023" name="Commun. Biol.">
        <title>Genome analysis of Parmales, the sister group of diatoms, reveals the evolutionary specialization of diatoms from phago-mixotrophs to photoautotrophs.</title>
        <authorList>
            <person name="Ban H."/>
            <person name="Sato S."/>
            <person name="Yoshikawa S."/>
            <person name="Yamada K."/>
            <person name="Nakamura Y."/>
            <person name="Ichinomiya M."/>
            <person name="Sato N."/>
            <person name="Blanc-Mathieu R."/>
            <person name="Endo H."/>
            <person name="Kuwata A."/>
            <person name="Ogata H."/>
        </authorList>
    </citation>
    <scope>NUCLEOTIDE SEQUENCE [LARGE SCALE GENOMIC DNA]</scope>
    <source>
        <strain evidence="2">NIES 3699</strain>
    </source>
</reference>
<gene>
    <name evidence="1" type="ORF">TrVE_jg1679</name>
</gene>
<proteinExistence type="predicted"/>
<sequence length="222" mass="24692">MYFTFHSTRSSLLVFLLFLPSLTSFLFPLPSRPLFLLRSSPSSDSFDSDPSSFSTFDPDFDPEPTPISSETLDYWSTDTSSPSGISSQTLSEISLDYSFPLSYLADVVVRFGATPPISPDSILGELIDAEKCFAVLEALGSLDGSEVEEEYEDYDVVGLAESWGREVGELFEVCVREGVGLPFGVRTFIRREEAEIVKEVLSAEKRDEDPDFEDSENTDYFG</sequence>
<evidence type="ECO:0000313" key="1">
    <source>
        <dbReference type="EMBL" id="GMI12736.1"/>
    </source>
</evidence>
<comment type="caution">
    <text evidence="1">The sequence shown here is derived from an EMBL/GenBank/DDBJ whole genome shotgun (WGS) entry which is preliminary data.</text>
</comment>
<name>A0A9W7FIL2_9STRA</name>
<keyword evidence="2" id="KW-1185">Reference proteome</keyword>
<dbReference type="AlphaFoldDB" id="A0A9W7FIL2"/>